<dbReference type="AlphaFoldDB" id="A0A2I0AQ44"/>
<organism evidence="2 3">
    <name type="scientific">Apostasia shenzhenica</name>
    <dbReference type="NCBI Taxonomy" id="1088818"/>
    <lineage>
        <taxon>Eukaryota</taxon>
        <taxon>Viridiplantae</taxon>
        <taxon>Streptophyta</taxon>
        <taxon>Embryophyta</taxon>
        <taxon>Tracheophyta</taxon>
        <taxon>Spermatophyta</taxon>
        <taxon>Magnoliopsida</taxon>
        <taxon>Liliopsida</taxon>
        <taxon>Asparagales</taxon>
        <taxon>Orchidaceae</taxon>
        <taxon>Apostasioideae</taxon>
        <taxon>Apostasia</taxon>
    </lineage>
</organism>
<dbReference type="OrthoDB" id="1938547at2759"/>
<gene>
    <name evidence="2" type="primary">BGLU21</name>
    <name evidence="2" type="ORF">AXF42_Ash016723</name>
</gene>
<dbReference type="Proteomes" id="UP000236161">
    <property type="component" value="Unassembled WGS sequence"/>
</dbReference>
<name>A0A2I0AQ44_9ASPA</name>
<reference evidence="2 3" key="1">
    <citation type="journal article" date="2017" name="Nature">
        <title>The Apostasia genome and the evolution of orchids.</title>
        <authorList>
            <person name="Zhang G.Q."/>
            <person name="Liu K.W."/>
            <person name="Li Z."/>
            <person name="Lohaus R."/>
            <person name="Hsiao Y.Y."/>
            <person name="Niu S.C."/>
            <person name="Wang J.Y."/>
            <person name="Lin Y.C."/>
            <person name="Xu Q."/>
            <person name="Chen L.J."/>
            <person name="Yoshida K."/>
            <person name="Fujiwara S."/>
            <person name="Wang Z.W."/>
            <person name="Zhang Y.Q."/>
            <person name="Mitsuda N."/>
            <person name="Wang M."/>
            <person name="Liu G.H."/>
            <person name="Pecoraro L."/>
            <person name="Huang H.X."/>
            <person name="Xiao X.J."/>
            <person name="Lin M."/>
            <person name="Wu X.Y."/>
            <person name="Wu W.L."/>
            <person name="Chen Y.Y."/>
            <person name="Chang S.B."/>
            <person name="Sakamoto S."/>
            <person name="Ohme-Takagi M."/>
            <person name="Yagi M."/>
            <person name="Zeng S.J."/>
            <person name="Shen C.Y."/>
            <person name="Yeh C.M."/>
            <person name="Luo Y.B."/>
            <person name="Tsai W.C."/>
            <person name="Van de Peer Y."/>
            <person name="Liu Z.J."/>
        </authorList>
    </citation>
    <scope>NUCLEOTIDE SEQUENCE [LARGE SCALE GENOMIC DNA]</scope>
    <source>
        <strain evidence="3">cv. Shenzhen</strain>
        <tissue evidence="2">Stem</tissue>
    </source>
</reference>
<protein>
    <submittedName>
        <fullName evidence="2">Beta-glucosidase 21</fullName>
    </submittedName>
</protein>
<accession>A0A2I0AQ44</accession>
<keyword evidence="1" id="KW-0732">Signal</keyword>
<feature type="chain" id="PRO_5014195826" evidence="1">
    <location>
        <begin position="21"/>
        <end position="77"/>
    </location>
</feature>
<dbReference type="EMBL" id="KZ451961">
    <property type="protein sequence ID" value="PKA57677.1"/>
    <property type="molecule type" value="Genomic_DNA"/>
</dbReference>
<proteinExistence type="predicted"/>
<sequence>MMKKLAKMAAVAMLVALLLPAEHLFSAAGLAVSEFTREDFPADFVFGAGTSAFQAELLKSSMRSGFFYREQQLDEGH</sequence>
<evidence type="ECO:0000313" key="2">
    <source>
        <dbReference type="EMBL" id="PKA57677.1"/>
    </source>
</evidence>
<keyword evidence="3" id="KW-1185">Reference proteome</keyword>
<feature type="signal peptide" evidence="1">
    <location>
        <begin position="1"/>
        <end position="20"/>
    </location>
</feature>
<evidence type="ECO:0000256" key="1">
    <source>
        <dbReference type="SAM" id="SignalP"/>
    </source>
</evidence>
<evidence type="ECO:0000313" key="3">
    <source>
        <dbReference type="Proteomes" id="UP000236161"/>
    </source>
</evidence>